<sequence>MRCVFRAGCTRLVADAPCVVGLLRPARRRRDRGKSRNGDGDGSCVPSLTWPPDAARRTAIRRVGAVKAGTSARRPRDGEIRRRSWRARWRRTDDPRRSSGPAGRLTCAHDSLRGGRVAGTPKIESARRGARPHGAASPAPSEPRRRLCELRHAPPRRSTKPFRANPAWRVGGGGMFARGGRPAKASRGILSSRPPGPDWAACSVVLWTSSALVPPPASRPRPPAAARTLVDGLTPRPPPPPSDTSASRGRVCAACAQALDASPDGFLGGAGESWRDEATAG</sequence>
<comment type="caution">
    <text evidence="2">The sequence shown here is derived from an EMBL/GenBank/DDBJ whole genome shotgun (WGS) entry which is preliminary data.</text>
</comment>
<accession>A0A9P3GUX1</accession>
<name>A0A9P3GUX1_9APHY</name>
<feature type="region of interest" description="Disordered" evidence="1">
    <location>
        <begin position="28"/>
        <end position="55"/>
    </location>
</feature>
<evidence type="ECO:0000313" key="3">
    <source>
        <dbReference type="Proteomes" id="UP000703269"/>
    </source>
</evidence>
<organism evidence="2 3">
    <name type="scientific">Phanerochaete sordida</name>
    <dbReference type="NCBI Taxonomy" id="48140"/>
    <lineage>
        <taxon>Eukaryota</taxon>
        <taxon>Fungi</taxon>
        <taxon>Dikarya</taxon>
        <taxon>Basidiomycota</taxon>
        <taxon>Agaricomycotina</taxon>
        <taxon>Agaricomycetes</taxon>
        <taxon>Polyporales</taxon>
        <taxon>Phanerochaetaceae</taxon>
        <taxon>Phanerochaete</taxon>
    </lineage>
</organism>
<feature type="region of interest" description="Disordered" evidence="1">
    <location>
        <begin position="90"/>
        <end position="174"/>
    </location>
</feature>
<evidence type="ECO:0000313" key="2">
    <source>
        <dbReference type="EMBL" id="GJF00860.1"/>
    </source>
</evidence>
<feature type="region of interest" description="Disordered" evidence="1">
    <location>
        <begin position="61"/>
        <end position="80"/>
    </location>
</feature>
<feature type="region of interest" description="Disordered" evidence="1">
    <location>
        <begin position="214"/>
        <end position="281"/>
    </location>
</feature>
<gene>
    <name evidence="2" type="ORF">PsYK624_171620</name>
</gene>
<keyword evidence="3" id="KW-1185">Reference proteome</keyword>
<feature type="compositionally biased region" description="Pro residues" evidence="1">
    <location>
        <begin position="214"/>
        <end position="223"/>
    </location>
</feature>
<evidence type="ECO:0000256" key="1">
    <source>
        <dbReference type="SAM" id="MobiDB-lite"/>
    </source>
</evidence>
<protein>
    <submittedName>
        <fullName evidence="2">Uncharacterized protein</fullName>
    </submittedName>
</protein>
<reference evidence="2 3" key="1">
    <citation type="submission" date="2021-08" db="EMBL/GenBank/DDBJ databases">
        <title>Draft Genome Sequence of Phanerochaete sordida strain YK-624.</title>
        <authorList>
            <person name="Mori T."/>
            <person name="Dohra H."/>
            <person name="Suzuki T."/>
            <person name="Kawagishi H."/>
            <person name="Hirai H."/>
        </authorList>
    </citation>
    <scope>NUCLEOTIDE SEQUENCE [LARGE SCALE GENOMIC DNA]</scope>
    <source>
        <strain evidence="2 3">YK-624</strain>
    </source>
</reference>
<feature type="compositionally biased region" description="Basic and acidic residues" evidence="1">
    <location>
        <begin position="142"/>
        <end position="152"/>
    </location>
</feature>
<proteinExistence type="predicted"/>
<dbReference type="AlphaFoldDB" id="A0A9P3GUX1"/>
<dbReference type="Proteomes" id="UP000703269">
    <property type="component" value="Unassembled WGS sequence"/>
</dbReference>
<dbReference type="EMBL" id="BPQB01000217">
    <property type="protein sequence ID" value="GJF00860.1"/>
    <property type="molecule type" value="Genomic_DNA"/>
</dbReference>